<dbReference type="InterPro" id="IPR029028">
    <property type="entry name" value="Alpha/beta_knot_MTases"/>
</dbReference>
<evidence type="ECO:0000256" key="2">
    <source>
        <dbReference type="ARBA" id="ARBA00022603"/>
    </source>
</evidence>
<name>A0A9X2FLA2_9LACO</name>
<keyword evidence="6" id="KW-1185">Reference proteome</keyword>
<organism evidence="5 6">
    <name type="scientific">Ligilactobacillus ubinensis</name>
    <dbReference type="NCBI Taxonomy" id="2876789"/>
    <lineage>
        <taxon>Bacteria</taxon>
        <taxon>Bacillati</taxon>
        <taxon>Bacillota</taxon>
        <taxon>Bacilli</taxon>
        <taxon>Lactobacillales</taxon>
        <taxon>Lactobacillaceae</taxon>
        <taxon>Ligilactobacillus</taxon>
    </lineage>
</organism>
<keyword evidence="2 5" id="KW-0489">Methyltransferase</keyword>
<dbReference type="CDD" id="cd18095">
    <property type="entry name" value="SpoU-like_rRNA-MTase"/>
    <property type="match status" value="1"/>
</dbReference>
<keyword evidence="3" id="KW-0808">Transferase</keyword>
<protein>
    <submittedName>
        <fullName evidence="5">RNA methyltransferase</fullName>
    </submittedName>
</protein>
<dbReference type="Proteomes" id="UP001139006">
    <property type="component" value="Unassembled WGS sequence"/>
</dbReference>
<evidence type="ECO:0000259" key="4">
    <source>
        <dbReference type="SMART" id="SM00967"/>
    </source>
</evidence>
<dbReference type="PANTHER" id="PTHR43191:SF2">
    <property type="entry name" value="RRNA METHYLTRANSFERASE 3, MITOCHONDRIAL"/>
    <property type="match status" value="1"/>
</dbReference>
<dbReference type="InterPro" id="IPR029064">
    <property type="entry name" value="Ribosomal_eL30-like_sf"/>
</dbReference>
<evidence type="ECO:0000256" key="3">
    <source>
        <dbReference type="ARBA" id="ARBA00022679"/>
    </source>
</evidence>
<evidence type="ECO:0000313" key="5">
    <source>
        <dbReference type="EMBL" id="MCP0887797.1"/>
    </source>
</evidence>
<gene>
    <name evidence="5" type="ORF">LB941_10700</name>
</gene>
<comment type="caution">
    <text evidence="5">The sequence shown here is derived from an EMBL/GenBank/DDBJ whole genome shotgun (WGS) entry which is preliminary data.</text>
</comment>
<dbReference type="Pfam" id="PF00588">
    <property type="entry name" value="SpoU_methylase"/>
    <property type="match status" value="1"/>
</dbReference>
<comment type="similarity">
    <text evidence="1">Belongs to the class IV-like SAM-binding methyltransferase superfamily. RNA methyltransferase TrmH family.</text>
</comment>
<accession>A0A9X2FLA2</accession>
<reference evidence="5 6" key="1">
    <citation type="journal article" date="2023" name="Int. J. Syst. Evol. Microbiol.">
        <title>Ligilactobacillus ubinensis sp. nov., a novel species isolated from the wild ferment of a durian fruit (Durio zibethinus).</title>
        <authorList>
            <person name="Heng Y.C."/>
            <person name="Menon N."/>
            <person name="Chen B."/>
            <person name="Loo B.Z.L."/>
            <person name="Wong G.W.J."/>
            <person name="Lim A.C.H."/>
            <person name="Silvaraju S."/>
            <person name="Kittelmann S."/>
        </authorList>
    </citation>
    <scope>NUCLEOTIDE SEQUENCE [LARGE SCALE GENOMIC DNA]</scope>
    <source>
        <strain evidence="5 6">WILCCON 0076</strain>
    </source>
</reference>
<dbReference type="GO" id="GO:0006396">
    <property type="term" value="P:RNA processing"/>
    <property type="evidence" value="ECO:0007669"/>
    <property type="project" value="InterPro"/>
</dbReference>
<dbReference type="AlphaFoldDB" id="A0A9X2FLA2"/>
<evidence type="ECO:0000256" key="1">
    <source>
        <dbReference type="ARBA" id="ARBA00007228"/>
    </source>
</evidence>
<dbReference type="GO" id="GO:0003723">
    <property type="term" value="F:RNA binding"/>
    <property type="evidence" value="ECO:0007669"/>
    <property type="project" value="InterPro"/>
</dbReference>
<dbReference type="PANTHER" id="PTHR43191">
    <property type="entry name" value="RRNA METHYLTRANSFERASE 3"/>
    <property type="match status" value="1"/>
</dbReference>
<dbReference type="GO" id="GO:0032259">
    <property type="term" value="P:methylation"/>
    <property type="evidence" value="ECO:0007669"/>
    <property type="project" value="UniProtKB-KW"/>
</dbReference>
<dbReference type="InterPro" id="IPR051259">
    <property type="entry name" value="rRNA_Methyltransferase"/>
</dbReference>
<dbReference type="InterPro" id="IPR029026">
    <property type="entry name" value="tRNA_m1G_MTases_N"/>
</dbReference>
<dbReference type="SMART" id="SM00967">
    <property type="entry name" value="SpoU_sub_bind"/>
    <property type="match status" value="1"/>
</dbReference>
<dbReference type="SUPFAM" id="SSF75217">
    <property type="entry name" value="alpha/beta knot"/>
    <property type="match status" value="1"/>
</dbReference>
<sequence length="261" mass="29347">MVMEINKVIKSTSNQQVKEWKKLKAKKERVKQNKYVLEGWHLVKEAMQANEIIETLLITPEFKYIDEIELTDEEIEVIEIYPEIAKQLSDTPSPQGIFAIVLIQKELEVNPALVDGAWLLLDRVQDPGNIGTMVRTADAAGFAGVIFGDGSADIYQPKVVRAMQGSQFHIKLISGDLIPWIEAFKEKSYPIFGSELNEKARPYDQVGRHQNFALIMGNEGNGMAKQHLEQTSLNLYIPIKGRAESLNVAVAAGILMFQLHE</sequence>
<dbReference type="SUPFAM" id="SSF55315">
    <property type="entry name" value="L30e-like"/>
    <property type="match status" value="1"/>
</dbReference>
<feature type="domain" description="RNA 2-O ribose methyltransferase substrate binding" evidence="4">
    <location>
        <begin position="36"/>
        <end position="107"/>
    </location>
</feature>
<dbReference type="Pfam" id="PF22435">
    <property type="entry name" value="MRM3-like_sub_bind"/>
    <property type="match status" value="1"/>
</dbReference>
<dbReference type="InterPro" id="IPR013123">
    <property type="entry name" value="SpoU_subst-bd"/>
</dbReference>
<proteinExistence type="inferred from homology"/>
<dbReference type="InterPro" id="IPR053888">
    <property type="entry name" value="MRM3-like_sub_bind"/>
</dbReference>
<dbReference type="InterPro" id="IPR001537">
    <property type="entry name" value="SpoU_MeTrfase"/>
</dbReference>
<evidence type="ECO:0000313" key="6">
    <source>
        <dbReference type="Proteomes" id="UP001139006"/>
    </source>
</evidence>
<dbReference type="Gene3D" id="3.40.1280.10">
    <property type="match status" value="1"/>
</dbReference>
<dbReference type="GO" id="GO:0005737">
    <property type="term" value="C:cytoplasm"/>
    <property type="evidence" value="ECO:0007669"/>
    <property type="project" value="UniProtKB-ARBA"/>
</dbReference>
<dbReference type="GO" id="GO:0008173">
    <property type="term" value="F:RNA methyltransferase activity"/>
    <property type="evidence" value="ECO:0007669"/>
    <property type="project" value="InterPro"/>
</dbReference>
<dbReference type="Gene3D" id="3.30.1330.30">
    <property type="match status" value="1"/>
</dbReference>
<dbReference type="EMBL" id="JAIULA010000026">
    <property type="protein sequence ID" value="MCP0887797.1"/>
    <property type="molecule type" value="Genomic_DNA"/>
</dbReference>